<feature type="domain" description="Conserved hypothetical protein CHP02679 N terminus" evidence="3">
    <location>
        <begin position="40"/>
        <end position="272"/>
    </location>
</feature>
<keyword evidence="5" id="KW-1185">Reference proteome</keyword>
<evidence type="ECO:0000259" key="2">
    <source>
        <dbReference type="Pfam" id="PF09664"/>
    </source>
</evidence>
<dbReference type="Pfam" id="PF09664">
    <property type="entry name" value="DUF2399"/>
    <property type="match status" value="1"/>
</dbReference>
<comment type="caution">
    <text evidence="4">The sequence shown here is derived from an EMBL/GenBank/DDBJ whole genome shotgun (WGS) entry which is preliminary data.</text>
</comment>
<evidence type="ECO:0000259" key="3">
    <source>
        <dbReference type="Pfam" id="PF11796"/>
    </source>
</evidence>
<dbReference type="RefSeq" id="WP_190927490.1">
    <property type="nucleotide sequence ID" value="NZ_JACXJA010000013.1"/>
</dbReference>
<proteinExistence type="predicted"/>
<feature type="compositionally biased region" description="Acidic residues" evidence="1">
    <location>
        <begin position="230"/>
        <end position="246"/>
    </location>
</feature>
<organism evidence="4 5">
    <name type="scientific">Paenibacillus oceani</name>
    <dbReference type="NCBI Taxonomy" id="2772510"/>
    <lineage>
        <taxon>Bacteria</taxon>
        <taxon>Bacillati</taxon>
        <taxon>Bacillota</taxon>
        <taxon>Bacilli</taxon>
        <taxon>Bacillales</taxon>
        <taxon>Paenibacillaceae</taxon>
        <taxon>Paenibacillus</taxon>
    </lineage>
</organism>
<dbReference type="AlphaFoldDB" id="A0A927CA38"/>
<feature type="domain" description="DUF2399" evidence="2">
    <location>
        <begin position="286"/>
        <end position="448"/>
    </location>
</feature>
<name>A0A927CA38_9BACL</name>
<evidence type="ECO:0000313" key="5">
    <source>
        <dbReference type="Proteomes" id="UP000639396"/>
    </source>
</evidence>
<dbReference type="EMBL" id="JACXJA010000013">
    <property type="protein sequence ID" value="MBD2862506.1"/>
    <property type="molecule type" value="Genomic_DNA"/>
</dbReference>
<dbReference type="Proteomes" id="UP000639396">
    <property type="component" value="Unassembled WGS sequence"/>
</dbReference>
<gene>
    <name evidence="4" type="ORF">IDH45_10980</name>
</gene>
<dbReference type="Pfam" id="PF11796">
    <property type="entry name" value="DUF3323"/>
    <property type="match status" value="1"/>
</dbReference>
<protein>
    <submittedName>
        <fullName evidence="4">DUF2399 domain-containing protein</fullName>
    </submittedName>
</protein>
<sequence length="459" mass="50897">MTITTDAGIARKTMAFFNRRAYRRMLEAVWRKYESLGRIGGKAMVPEVSDEECEALNAFFGWDLRLGDRAEIPLSLFERELRESAFATGIVELHTLLEGKPLLSKQEKRHIHDTEWTRFVRGVRDLTGDTKSSVGCEWLSQLEEGFGAGVRMVRDLYKTDADLASASLHIVVRALNLLFAGDRAHKVEKAAVRLPVLAARCSGDAHALDANRPAGRLLISVLRAQQSGAEETEETAEERMEEEDGSDTLRLRELYRSFGILDDDISSIVHWYVPKPGLPASPAVWTLRQVEAAGHLSRCSHIYVVENPAVFSTILDSIREPVPAAGDPPALICTSGPASAAAIRWIQLILQASGEECKIVYSGDFDLKGLAMGETMARLFPGRFVPWRFDSATYQAAANAIPGPRFDDSELMKLESTEIGWDSQLCGHMRRMGSKVHQEAFVDELVRDCMAGGFDDLRG</sequence>
<accession>A0A927CA38</accession>
<dbReference type="InterPro" id="IPR024465">
    <property type="entry name" value="DUF2399"/>
</dbReference>
<feature type="region of interest" description="Disordered" evidence="1">
    <location>
        <begin position="226"/>
        <end position="246"/>
    </location>
</feature>
<reference evidence="4" key="1">
    <citation type="submission" date="2020-09" db="EMBL/GenBank/DDBJ databases">
        <title>A novel bacterium of genus Paenibacillus, isolated from South China Sea.</title>
        <authorList>
            <person name="Huang H."/>
            <person name="Mo K."/>
            <person name="Hu Y."/>
        </authorList>
    </citation>
    <scope>NUCLEOTIDE SEQUENCE</scope>
    <source>
        <strain evidence="4">IB182363</strain>
    </source>
</reference>
<evidence type="ECO:0000313" key="4">
    <source>
        <dbReference type="EMBL" id="MBD2862506.1"/>
    </source>
</evidence>
<evidence type="ECO:0000256" key="1">
    <source>
        <dbReference type="SAM" id="MobiDB-lite"/>
    </source>
</evidence>
<dbReference type="InterPro" id="IPR024466">
    <property type="entry name" value="CHP02679_N"/>
</dbReference>